<evidence type="ECO:0008006" key="3">
    <source>
        <dbReference type="Google" id="ProtNLM"/>
    </source>
</evidence>
<keyword evidence="2" id="KW-1185">Reference proteome</keyword>
<protein>
    <recommendedName>
        <fullName evidence="3">DUF2867 domain-containing protein</fullName>
    </recommendedName>
</protein>
<dbReference type="OrthoDB" id="3296590at2"/>
<evidence type="ECO:0000313" key="1">
    <source>
        <dbReference type="EMBL" id="PXX70815.1"/>
    </source>
</evidence>
<gene>
    <name evidence="1" type="ORF">DFR70_101236</name>
</gene>
<organism evidence="1 2">
    <name type="scientific">Nocardia tenerifensis</name>
    <dbReference type="NCBI Taxonomy" id="228006"/>
    <lineage>
        <taxon>Bacteria</taxon>
        <taxon>Bacillati</taxon>
        <taxon>Actinomycetota</taxon>
        <taxon>Actinomycetes</taxon>
        <taxon>Mycobacteriales</taxon>
        <taxon>Nocardiaceae</taxon>
        <taxon>Nocardia</taxon>
    </lineage>
</organism>
<sequence>MTRFGASEKHADAERRPRVDAVAVDSGMLASSTLSEIEHSDAHLLYTDRAADRSAEQWTRAILEEVPAEVRAMLERAWGIIGLRLAPTGTAHTVAGWSVARVGADHILLQAESTLGFTGQLLVRCGEKGVLLATFVQFHDPGASTVWERALPAHLGVVRSLLEGAAFR</sequence>
<dbReference type="EMBL" id="QJKF01000001">
    <property type="protein sequence ID" value="PXX70815.1"/>
    <property type="molecule type" value="Genomic_DNA"/>
</dbReference>
<name>A0A318KD54_9NOCA</name>
<dbReference type="RefSeq" id="WP_051187647.1">
    <property type="nucleotide sequence ID" value="NZ_QJKF01000001.1"/>
</dbReference>
<accession>A0A318KD54</accession>
<evidence type="ECO:0000313" key="2">
    <source>
        <dbReference type="Proteomes" id="UP000247569"/>
    </source>
</evidence>
<proteinExistence type="predicted"/>
<dbReference type="AlphaFoldDB" id="A0A318KD54"/>
<dbReference type="Proteomes" id="UP000247569">
    <property type="component" value="Unassembled WGS sequence"/>
</dbReference>
<comment type="caution">
    <text evidence="1">The sequence shown here is derived from an EMBL/GenBank/DDBJ whole genome shotgun (WGS) entry which is preliminary data.</text>
</comment>
<reference evidence="1 2" key="1">
    <citation type="submission" date="2018-05" db="EMBL/GenBank/DDBJ databases">
        <title>Genomic Encyclopedia of Type Strains, Phase IV (KMG-IV): sequencing the most valuable type-strain genomes for metagenomic binning, comparative biology and taxonomic classification.</title>
        <authorList>
            <person name="Goeker M."/>
        </authorList>
    </citation>
    <scope>NUCLEOTIDE SEQUENCE [LARGE SCALE GENOMIC DNA]</scope>
    <source>
        <strain evidence="1 2">DSM 44704</strain>
    </source>
</reference>